<keyword evidence="4" id="KW-1185">Reference proteome</keyword>
<dbReference type="PANTHER" id="PTHR42879:SF2">
    <property type="entry name" value="3-OXOACYL-[ACYL-CARRIER-PROTEIN] REDUCTASE FABG"/>
    <property type="match status" value="1"/>
</dbReference>
<dbReference type="EMBL" id="CP073910">
    <property type="protein sequence ID" value="QUT04606.1"/>
    <property type="molecule type" value="Genomic_DNA"/>
</dbReference>
<comment type="similarity">
    <text evidence="1">Belongs to the short-chain dehydrogenases/reductases (SDR) family.</text>
</comment>
<dbReference type="SUPFAM" id="SSF51735">
    <property type="entry name" value="NAD(P)-binding Rossmann-fold domains"/>
    <property type="match status" value="1"/>
</dbReference>
<dbReference type="PRINTS" id="PR00080">
    <property type="entry name" value="SDRFAMILY"/>
</dbReference>
<evidence type="ECO:0000256" key="1">
    <source>
        <dbReference type="ARBA" id="ARBA00006484"/>
    </source>
</evidence>
<proteinExistence type="inferred from homology"/>
<reference evidence="3" key="1">
    <citation type="submission" date="2021-04" db="EMBL/GenBank/DDBJ databases">
        <title>Isolation of p-tert-butylphenol degrading bacteria Sphingobium phenoxybenzoativorans Tas13 from active sludge.</title>
        <authorList>
            <person name="Li Y."/>
        </authorList>
    </citation>
    <scope>NUCLEOTIDE SEQUENCE</scope>
    <source>
        <strain evidence="3">Tas13</strain>
    </source>
</reference>
<name>A0A975K4C5_9SPHN</name>
<dbReference type="Pfam" id="PF13561">
    <property type="entry name" value="adh_short_C2"/>
    <property type="match status" value="1"/>
</dbReference>
<dbReference type="GO" id="GO:0032787">
    <property type="term" value="P:monocarboxylic acid metabolic process"/>
    <property type="evidence" value="ECO:0007669"/>
    <property type="project" value="UniProtKB-ARBA"/>
</dbReference>
<dbReference type="PRINTS" id="PR00081">
    <property type="entry name" value="GDHRDH"/>
</dbReference>
<sequence>MGRVFALRLAAMGAQVAALDVLDCAETVNLIEAAGGKGLAMQVDMAAPESIVEAADRVTAMFGTVQILVNNAGIHPVPVAFEEIDPAFWRKTMAVNLDGPFLLIRALLPGMKALGWGRIINISSSSVDNSPPMGGAYVASKAGLVGLTRTLAAEVGRHGITVNAIAPNPVRTPGAQVPLSPEMFDLIASQQPVPEVMEADDVGGTVAFLCTDDARFITGQNLHVDGGAIRS</sequence>
<gene>
    <name evidence="3" type="ORF">KFK14_16375</name>
</gene>
<dbReference type="InterPro" id="IPR002347">
    <property type="entry name" value="SDR_fam"/>
</dbReference>
<dbReference type="PROSITE" id="PS00061">
    <property type="entry name" value="ADH_SHORT"/>
    <property type="match status" value="1"/>
</dbReference>
<evidence type="ECO:0000313" key="4">
    <source>
        <dbReference type="Proteomes" id="UP000681425"/>
    </source>
</evidence>
<dbReference type="InterPro" id="IPR050259">
    <property type="entry name" value="SDR"/>
</dbReference>
<dbReference type="FunFam" id="3.40.50.720:FF:000084">
    <property type="entry name" value="Short-chain dehydrogenase reductase"/>
    <property type="match status" value="1"/>
</dbReference>
<dbReference type="InterPro" id="IPR036291">
    <property type="entry name" value="NAD(P)-bd_dom_sf"/>
</dbReference>
<comment type="catalytic activity">
    <reaction evidence="2">
        <text>2,5-dichlorocyclohexa-2,5-dien-1,4-diol + NAD(+) = 2,5-dichlorohydroquinone + NADH + H(+)</text>
        <dbReference type="Rhea" id="RHEA:15741"/>
        <dbReference type="ChEBI" id="CHEBI:15378"/>
        <dbReference type="ChEBI" id="CHEBI:27545"/>
        <dbReference type="ChEBI" id="CHEBI:28975"/>
        <dbReference type="ChEBI" id="CHEBI:57540"/>
        <dbReference type="ChEBI" id="CHEBI:57945"/>
    </reaction>
</comment>
<evidence type="ECO:0000256" key="2">
    <source>
        <dbReference type="ARBA" id="ARBA00051383"/>
    </source>
</evidence>
<protein>
    <submittedName>
        <fullName evidence="3">SDR family oxidoreductase</fullName>
    </submittedName>
</protein>
<evidence type="ECO:0000313" key="3">
    <source>
        <dbReference type="EMBL" id="QUT04606.1"/>
    </source>
</evidence>
<dbReference type="KEGG" id="spph:KFK14_16375"/>
<dbReference type="CDD" id="cd05233">
    <property type="entry name" value="SDR_c"/>
    <property type="match status" value="1"/>
</dbReference>
<dbReference type="AlphaFoldDB" id="A0A975K4C5"/>
<accession>A0A975K4C5</accession>
<dbReference type="InterPro" id="IPR020904">
    <property type="entry name" value="Sc_DH/Rdtase_CS"/>
</dbReference>
<dbReference type="Proteomes" id="UP000681425">
    <property type="component" value="Chromosome"/>
</dbReference>
<dbReference type="Gene3D" id="3.40.50.720">
    <property type="entry name" value="NAD(P)-binding Rossmann-like Domain"/>
    <property type="match status" value="1"/>
</dbReference>
<organism evidence="3 4">
    <name type="scientific">Sphingobium phenoxybenzoativorans</name>
    <dbReference type="NCBI Taxonomy" id="1592790"/>
    <lineage>
        <taxon>Bacteria</taxon>
        <taxon>Pseudomonadati</taxon>
        <taxon>Pseudomonadota</taxon>
        <taxon>Alphaproteobacteria</taxon>
        <taxon>Sphingomonadales</taxon>
        <taxon>Sphingomonadaceae</taxon>
        <taxon>Sphingobium</taxon>
    </lineage>
</organism>
<dbReference type="PANTHER" id="PTHR42879">
    <property type="entry name" value="3-OXOACYL-(ACYL-CARRIER-PROTEIN) REDUCTASE"/>
    <property type="match status" value="1"/>
</dbReference>